<protein>
    <recommendedName>
        <fullName evidence="4">Glycoside hydrolase family 65</fullName>
    </recommendedName>
</protein>
<evidence type="ECO:0000256" key="1">
    <source>
        <dbReference type="SAM" id="MobiDB-lite"/>
    </source>
</evidence>
<feature type="region of interest" description="Disordered" evidence="1">
    <location>
        <begin position="1"/>
        <end position="40"/>
    </location>
</feature>
<dbReference type="InterPro" id="IPR012341">
    <property type="entry name" value="6hp_glycosidase-like_sf"/>
</dbReference>
<sequence>MSPEASRAHAPAINRRQLVRRHNVRQDRLDPTSPASVGNGDIAFTLDLTGMQTFPDEYPVGEPGDKDAGTLLGTQSSWGWHSIPPAGDTPDIADSLVEYGSPRGPVRYVDLNGGTQDEFSEALTGGEAWLRANPHRLDLGRISLSLDDGTGPRPPQPAEMSAAEQCLDLWTGIVTSTFALAAEPVTVETACHPDRDELSLTVSSPLLARGLGLTVAFPYGSGIWHNAADWEQPGAHRTLVERTDGGWLVKRTLDAAEYRVRIASAEAALELTGDHELRISTPGERLEISFLFLPAGIPAAGHRGTDAGADPEPAGAAGTMAASRQGWERFWMTGAAVQLAETPDPRAMELERRIVLSQYLTKVNCSGMTPPQETGLVCNSWRGRFHLEMHWWHSAHFAQWNRPELLERSMGWYEDIRGSATATARSQGFPGARWPKQVSPDGRESPSTIGPFLVWQQPHPIYLAELLYRAQPSRELLDRYAGIVRDTADFMAGFAVPVDGGYHLGPPLIPAQESYASLRARISNPTFELAYWQWALRAAGQWIRRMGGEPDPLWEEVAAGMAAPMVRDGVYAAMDVEPFTVREDHPSMLCALGFLPSTELIDHATMRATLHDVLGDWDWKSTWGWDYPVAAMTAARLGEPETAVDSLLMPVGKNTHLPNGHNRQTSTLPVYLPGNGGLLAAVALMAAGWDGGPSGHAPGFPESWTVQWEGLIPAP</sequence>
<gene>
    <name evidence="2" type="ORF">AAE021_06345</name>
</gene>
<dbReference type="EMBL" id="CP151657">
    <property type="protein sequence ID" value="WZP17170.1"/>
    <property type="molecule type" value="Genomic_DNA"/>
</dbReference>
<dbReference type="RefSeq" id="WP_342024765.1">
    <property type="nucleotide sequence ID" value="NZ_CP151657.1"/>
</dbReference>
<name>A0ABZ2ZZP0_9MICC</name>
<keyword evidence="3" id="KW-1185">Reference proteome</keyword>
<dbReference type="InterPro" id="IPR008928">
    <property type="entry name" value="6-hairpin_glycosidase_sf"/>
</dbReference>
<feature type="region of interest" description="Disordered" evidence="1">
    <location>
        <begin position="424"/>
        <end position="445"/>
    </location>
</feature>
<reference evidence="2 3" key="1">
    <citation type="submission" date="2024-04" db="EMBL/GenBank/DDBJ databases">
        <title>Arthrobacter sp. from Plains bison fecal sample.</title>
        <authorList>
            <person name="Ruzzini A."/>
        </authorList>
    </citation>
    <scope>NUCLEOTIDE SEQUENCE [LARGE SCALE GENOMIC DNA]</scope>
    <source>
        <strain evidence="2 3">EINP1</strain>
    </source>
</reference>
<evidence type="ECO:0008006" key="4">
    <source>
        <dbReference type="Google" id="ProtNLM"/>
    </source>
</evidence>
<evidence type="ECO:0000313" key="2">
    <source>
        <dbReference type="EMBL" id="WZP17170.1"/>
    </source>
</evidence>
<dbReference type="SUPFAM" id="SSF48208">
    <property type="entry name" value="Six-hairpin glycosidases"/>
    <property type="match status" value="1"/>
</dbReference>
<organism evidence="2 3">
    <name type="scientific">Arthrobacter citreus</name>
    <dbReference type="NCBI Taxonomy" id="1670"/>
    <lineage>
        <taxon>Bacteria</taxon>
        <taxon>Bacillati</taxon>
        <taxon>Actinomycetota</taxon>
        <taxon>Actinomycetes</taxon>
        <taxon>Micrococcales</taxon>
        <taxon>Micrococcaceae</taxon>
        <taxon>Arthrobacter</taxon>
    </lineage>
</organism>
<evidence type="ECO:0000313" key="3">
    <source>
        <dbReference type="Proteomes" id="UP001448858"/>
    </source>
</evidence>
<accession>A0ABZ2ZZP0</accession>
<proteinExistence type="predicted"/>
<dbReference type="Gene3D" id="1.50.10.10">
    <property type="match status" value="1"/>
</dbReference>
<dbReference type="Proteomes" id="UP001448858">
    <property type="component" value="Chromosome"/>
</dbReference>